<protein>
    <submittedName>
        <fullName evidence="2">Uncharacterized protein</fullName>
    </submittedName>
</protein>
<gene>
    <name evidence="2" type="ORF">BSTOLATCC_MIC44253</name>
</gene>
<feature type="compositionally biased region" description="Polar residues" evidence="1">
    <location>
        <begin position="1"/>
        <end position="36"/>
    </location>
</feature>
<evidence type="ECO:0000313" key="3">
    <source>
        <dbReference type="Proteomes" id="UP001162131"/>
    </source>
</evidence>
<evidence type="ECO:0000313" key="2">
    <source>
        <dbReference type="EMBL" id="CAG9327623.1"/>
    </source>
</evidence>
<comment type="caution">
    <text evidence="2">The sequence shown here is derived from an EMBL/GenBank/DDBJ whole genome shotgun (WGS) entry which is preliminary data.</text>
</comment>
<organism evidence="2 3">
    <name type="scientific">Blepharisma stoltei</name>
    <dbReference type="NCBI Taxonomy" id="1481888"/>
    <lineage>
        <taxon>Eukaryota</taxon>
        <taxon>Sar</taxon>
        <taxon>Alveolata</taxon>
        <taxon>Ciliophora</taxon>
        <taxon>Postciliodesmatophora</taxon>
        <taxon>Heterotrichea</taxon>
        <taxon>Heterotrichida</taxon>
        <taxon>Blepharismidae</taxon>
        <taxon>Blepharisma</taxon>
    </lineage>
</organism>
<proteinExistence type="predicted"/>
<keyword evidence="3" id="KW-1185">Reference proteome</keyword>
<dbReference type="Proteomes" id="UP001162131">
    <property type="component" value="Unassembled WGS sequence"/>
</dbReference>
<name>A0AAU9JW27_9CILI</name>
<sequence length="301" mass="34309">MGSCSSKNKIVNKQAIITTKNNPSSAAHESQDSAGNKNPEFGKGKSSISVSENLEKKKGTDTETSLPYLKNDTKLIASVRSPDNFEYASKNYELRRFELNVQITINLLIQKVTNGIGNYKAYTSNIRILIGIARLSDYVIKLGQCIYICPDFPEKENYAIFPTNDCYDEPYQLAEVKEGINFLVQCCNERCKAYERLVVCSLGFGTFYYSDSVESLKCPYCKKFIDKVESVGFYKCFWVLTKRDAFSGKISDVEEQLAWNQTLVENFEEIGQMDLNYLVIKVRKIPDYEVYLFKSDDISEN</sequence>
<feature type="region of interest" description="Disordered" evidence="1">
    <location>
        <begin position="1"/>
        <end position="65"/>
    </location>
</feature>
<dbReference type="EMBL" id="CAJZBQ010000044">
    <property type="protein sequence ID" value="CAG9327623.1"/>
    <property type="molecule type" value="Genomic_DNA"/>
</dbReference>
<reference evidence="2" key="1">
    <citation type="submission" date="2021-09" db="EMBL/GenBank/DDBJ databases">
        <authorList>
            <consortium name="AG Swart"/>
            <person name="Singh M."/>
            <person name="Singh A."/>
            <person name="Seah K."/>
            <person name="Emmerich C."/>
        </authorList>
    </citation>
    <scope>NUCLEOTIDE SEQUENCE</scope>
    <source>
        <strain evidence="2">ATCC30299</strain>
    </source>
</reference>
<accession>A0AAU9JW27</accession>
<dbReference type="AlphaFoldDB" id="A0AAU9JW27"/>
<evidence type="ECO:0000256" key="1">
    <source>
        <dbReference type="SAM" id="MobiDB-lite"/>
    </source>
</evidence>